<sequence>MTSNTKPIGVAYEDQNIIGANVVYVDSELGYTAAAQGTVTQLTDKSTAVTLNKPAGRITTANVALAGSTNVSFTLNNSYISANDVLIVTLSGGIATAATYNCWVNSLSAGSASITLRNITASTSLTEAVIINFALIHCA</sequence>
<organism evidence="1">
    <name type="scientific">uncultured Caudovirales phage</name>
    <dbReference type="NCBI Taxonomy" id="2100421"/>
    <lineage>
        <taxon>Viruses</taxon>
        <taxon>Duplodnaviria</taxon>
        <taxon>Heunggongvirae</taxon>
        <taxon>Uroviricota</taxon>
        <taxon>Caudoviricetes</taxon>
        <taxon>Peduoviridae</taxon>
        <taxon>Maltschvirus</taxon>
        <taxon>Maltschvirus maltsch</taxon>
    </lineage>
</organism>
<accession>A0A6J5NQJ4</accession>
<evidence type="ECO:0000313" key="1">
    <source>
        <dbReference type="EMBL" id="CAB4161649.1"/>
    </source>
</evidence>
<gene>
    <name evidence="1" type="ORF">UFOVP761_5</name>
</gene>
<proteinExistence type="predicted"/>
<protein>
    <submittedName>
        <fullName evidence="1">Uncharacterized protein</fullName>
    </submittedName>
</protein>
<name>A0A6J5NQJ4_9CAUD</name>
<dbReference type="EMBL" id="LR796718">
    <property type="protein sequence ID" value="CAB4161649.1"/>
    <property type="molecule type" value="Genomic_DNA"/>
</dbReference>
<reference evidence="1" key="1">
    <citation type="submission" date="2020-04" db="EMBL/GenBank/DDBJ databases">
        <authorList>
            <person name="Chiriac C."/>
            <person name="Salcher M."/>
            <person name="Ghai R."/>
            <person name="Kavagutti S V."/>
        </authorList>
    </citation>
    <scope>NUCLEOTIDE SEQUENCE</scope>
</reference>